<accession>A0A1Y0HMC7</accession>
<gene>
    <name evidence="1" type="ORF">Sdiek1_1360</name>
</gene>
<protein>
    <submittedName>
        <fullName evidence="1">Uncharacterized protein</fullName>
    </submittedName>
</protein>
<dbReference type="EMBL" id="CP021416">
    <property type="protein sequence ID" value="ARU48524.1"/>
    <property type="molecule type" value="Genomic_DNA"/>
</dbReference>
<sequence length="98" mass="11302">MSSKELYEQTKQTQLNEWKTGMILFRTRSFAARTNVQVELNQHVKMLESKLEEGRCKLAELNKTTGSNFESTKKSFEETWESIVTAFEDASVKFKATA</sequence>
<dbReference type="RefSeq" id="WP_087438470.1">
    <property type="nucleotide sequence ID" value="NZ_CP021416.1"/>
</dbReference>
<keyword evidence="2" id="KW-1185">Reference proteome</keyword>
<dbReference type="OrthoDB" id="5339985at2"/>
<dbReference type="AlphaFoldDB" id="A0A1Y0HMC7"/>
<evidence type="ECO:0000313" key="2">
    <source>
        <dbReference type="Proteomes" id="UP000196005"/>
    </source>
</evidence>
<organism evidence="1 2">
    <name type="scientific">Sulfurospirillum diekertiae</name>
    <dbReference type="NCBI Taxonomy" id="1854492"/>
    <lineage>
        <taxon>Bacteria</taxon>
        <taxon>Pseudomonadati</taxon>
        <taxon>Campylobacterota</taxon>
        <taxon>Epsilonproteobacteria</taxon>
        <taxon>Campylobacterales</taxon>
        <taxon>Sulfurospirillaceae</taxon>
        <taxon>Sulfurospirillum</taxon>
    </lineage>
</organism>
<reference evidence="2" key="1">
    <citation type="submission" date="2017-05" db="EMBL/GenBank/DDBJ databases">
        <title>Dechlorination kinetics govern the competition between two new strains of the genus Sulfurospirillum.</title>
        <authorList>
            <person name="Buttet G.F."/>
            <person name="Murray A.M."/>
            <person name="Goris T."/>
            <person name="Burion M."/>
            <person name="Lin B."/>
            <person name="Rolle M."/>
            <person name="Maillard J."/>
        </authorList>
    </citation>
    <scope>NUCLEOTIDE SEQUENCE [LARGE SCALE GENOMIC DNA]</scope>
    <source>
        <strain evidence="2">SL2-1</strain>
    </source>
</reference>
<evidence type="ECO:0000313" key="1">
    <source>
        <dbReference type="EMBL" id="ARU48524.1"/>
    </source>
</evidence>
<proteinExistence type="predicted"/>
<dbReference type="KEGG" id="suls:Sdiek1_1360"/>
<dbReference type="Proteomes" id="UP000196005">
    <property type="component" value="Chromosome"/>
</dbReference>
<name>A0A1Y0HMC7_9BACT</name>